<dbReference type="Gene3D" id="3.40.190.10">
    <property type="entry name" value="Periplasmic binding protein-like II"/>
    <property type="match status" value="2"/>
</dbReference>
<dbReference type="GO" id="GO:0016020">
    <property type="term" value="C:membrane"/>
    <property type="evidence" value="ECO:0007669"/>
    <property type="project" value="InterPro"/>
</dbReference>
<evidence type="ECO:0000313" key="9">
    <source>
        <dbReference type="EMBL" id="KAB1643921.1"/>
    </source>
</evidence>
<evidence type="ECO:0000256" key="4">
    <source>
        <dbReference type="ARBA" id="ARBA00022729"/>
    </source>
</evidence>
<dbReference type="GO" id="GO:0042626">
    <property type="term" value="F:ATPase-coupled transmembrane transporter activity"/>
    <property type="evidence" value="ECO:0007669"/>
    <property type="project" value="InterPro"/>
</dbReference>
<keyword evidence="10" id="KW-1185">Reference proteome</keyword>
<name>A0A7J5BCL5_9MICO</name>
<feature type="domain" description="SsuA/THI5-like" evidence="8">
    <location>
        <begin position="88"/>
        <end position="264"/>
    </location>
</feature>
<dbReference type="Pfam" id="PF09084">
    <property type="entry name" value="NMT1"/>
    <property type="match status" value="1"/>
</dbReference>
<feature type="signal peptide" evidence="7">
    <location>
        <begin position="1"/>
        <end position="29"/>
    </location>
</feature>
<dbReference type="FunFam" id="3.40.190.10:FF:000050">
    <property type="entry name" value="Sulfonate ABC transporter substrate-binding protein"/>
    <property type="match status" value="1"/>
</dbReference>
<keyword evidence="3" id="KW-0813">Transport</keyword>
<dbReference type="EMBL" id="WBKB01000002">
    <property type="protein sequence ID" value="KAB1643921.1"/>
    <property type="molecule type" value="Genomic_DNA"/>
</dbReference>
<feature type="chain" id="PRO_5039695628" description="Putative aliphatic sulfonates-binding protein" evidence="7">
    <location>
        <begin position="30"/>
        <end position="330"/>
    </location>
</feature>
<dbReference type="PANTHER" id="PTHR30024:SF42">
    <property type="entry name" value="ALIPHATIC SULFONATES-BINDING PROTEIN-RELATED"/>
    <property type="match status" value="1"/>
</dbReference>
<dbReference type="AlphaFoldDB" id="A0A7J5BCL5"/>
<dbReference type="Proteomes" id="UP000433493">
    <property type="component" value="Unassembled WGS sequence"/>
</dbReference>
<protein>
    <recommendedName>
        <fullName evidence="6">Putative aliphatic sulfonates-binding protein</fullName>
    </recommendedName>
</protein>
<dbReference type="OrthoDB" id="7374754at2"/>
<dbReference type="PANTHER" id="PTHR30024">
    <property type="entry name" value="ALIPHATIC SULFONATES-BINDING PROTEIN-RELATED"/>
    <property type="match status" value="1"/>
</dbReference>
<keyword evidence="4 7" id="KW-0732">Signal</keyword>
<comment type="function">
    <text evidence="5">Part of a binding-protein-dependent transport system for aliphatic sulfonates. Putative binding protein.</text>
</comment>
<sequence>MTKSQPRLRRSLGGALLTGLALLASGCAASDAASGESSGADVTTVSIGPTNSYQSLSVAQTTGLLEDVLAERDAQVEWKGPFPAFAPALEAANAGDIEVGTGGLTNYITAITSGTPVVVIGIEDISASVGIVATKESAVTEVADLRGKKVAVNKGGTGEYLLLRALEQSEIAPSEVEFVYLAPEDAASAFNSGSVDAWATWDQYFASAQLVPGATVVVTGTDIDNLNWTFQWVTQEFAEAHPELVQTITATLAESSQAAATDPEIIAELYRTNGASEEVIDLILSWPPYTFYPIGDAEIAMLEQHAADLADYGLIDQAPDLNGTYFKFEE</sequence>
<dbReference type="InterPro" id="IPR015168">
    <property type="entry name" value="SsuA/THI5"/>
</dbReference>
<reference evidence="9 10" key="1">
    <citation type="submission" date="2019-09" db="EMBL/GenBank/DDBJ databases">
        <title>Phylogeny of genus Pseudoclavibacter and closely related genus.</title>
        <authorList>
            <person name="Li Y."/>
        </authorList>
    </citation>
    <scope>NUCLEOTIDE SEQUENCE [LARGE SCALE GENOMIC DNA]</scope>
    <source>
        <strain evidence="9 10">KCTC 13959</strain>
    </source>
</reference>
<dbReference type="InterPro" id="IPR010067">
    <property type="entry name" value="ABC_SsuA_sub-bd"/>
</dbReference>
<gene>
    <name evidence="9" type="ORF">F8O05_03725</name>
</gene>
<accession>A0A7J5BCL5</accession>
<dbReference type="GO" id="GO:0042597">
    <property type="term" value="C:periplasmic space"/>
    <property type="evidence" value="ECO:0007669"/>
    <property type="project" value="UniProtKB-SubCell"/>
</dbReference>
<organism evidence="9 10">
    <name type="scientific">Gulosibacter chungangensis</name>
    <dbReference type="NCBI Taxonomy" id="979746"/>
    <lineage>
        <taxon>Bacteria</taxon>
        <taxon>Bacillati</taxon>
        <taxon>Actinomycetota</taxon>
        <taxon>Actinomycetes</taxon>
        <taxon>Micrococcales</taxon>
        <taxon>Microbacteriaceae</taxon>
        <taxon>Gulosibacter</taxon>
    </lineage>
</organism>
<evidence type="ECO:0000259" key="8">
    <source>
        <dbReference type="Pfam" id="PF09084"/>
    </source>
</evidence>
<dbReference type="PROSITE" id="PS51257">
    <property type="entry name" value="PROKAR_LIPOPROTEIN"/>
    <property type="match status" value="1"/>
</dbReference>
<evidence type="ECO:0000256" key="3">
    <source>
        <dbReference type="ARBA" id="ARBA00022448"/>
    </source>
</evidence>
<comment type="subcellular location">
    <subcellularLocation>
        <location evidence="1">Periplasm</location>
    </subcellularLocation>
</comment>
<evidence type="ECO:0000256" key="2">
    <source>
        <dbReference type="ARBA" id="ARBA00010742"/>
    </source>
</evidence>
<evidence type="ECO:0000256" key="7">
    <source>
        <dbReference type="SAM" id="SignalP"/>
    </source>
</evidence>
<evidence type="ECO:0000256" key="6">
    <source>
        <dbReference type="ARBA" id="ARBA00070228"/>
    </source>
</evidence>
<evidence type="ECO:0000256" key="1">
    <source>
        <dbReference type="ARBA" id="ARBA00004418"/>
    </source>
</evidence>
<evidence type="ECO:0000256" key="5">
    <source>
        <dbReference type="ARBA" id="ARBA00055538"/>
    </source>
</evidence>
<comment type="similarity">
    <text evidence="2">Belongs to the bacterial solute-binding protein SsuA/TauA family.</text>
</comment>
<dbReference type="RefSeq" id="WP_158051425.1">
    <property type="nucleotide sequence ID" value="NZ_WBKB01000002.1"/>
</dbReference>
<comment type="caution">
    <text evidence="9">The sequence shown here is derived from an EMBL/GenBank/DDBJ whole genome shotgun (WGS) entry which is preliminary data.</text>
</comment>
<proteinExistence type="inferred from homology"/>
<dbReference type="NCBIfam" id="TIGR01728">
    <property type="entry name" value="SsuA_fam"/>
    <property type="match status" value="1"/>
</dbReference>
<evidence type="ECO:0000313" key="10">
    <source>
        <dbReference type="Proteomes" id="UP000433493"/>
    </source>
</evidence>
<dbReference type="SUPFAM" id="SSF53850">
    <property type="entry name" value="Periplasmic binding protein-like II"/>
    <property type="match status" value="1"/>
</dbReference>